<dbReference type="InterPro" id="IPR020019">
    <property type="entry name" value="AcTrfase_PglD-like"/>
</dbReference>
<dbReference type="Pfam" id="PF17836">
    <property type="entry name" value="PglD_N"/>
    <property type="match status" value="1"/>
</dbReference>
<feature type="binding site" evidence="3">
    <location>
        <position position="166"/>
    </location>
    <ligand>
        <name>acetyl-CoA</name>
        <dbReference type="ChEBI" id="CHEBI:57288"/>
    </ligand>
</feature>
<proteinExistence type="inferred from homology"/>
<dbReference type="OrthoDB" id="9800846at2"/>
<protein>
    <submittedName>
        <fullName evidence="5">Acetyltransferase</fullName>
    </submittedName>
</protein>
<dbReference type="RefSeq" id="WP_046520969.1">
    <property type="nucleotide sequence ID" value="NZ_LAVS01000088.1"/>
</dbReference>
<evidence type="ECO:0000259" key="4">
    <source>
        <dbReference type="Pfam" id="PF17836"/>
    </source>
</evidence>
<dbReference type="PANTHER" id="PTHR43300:SF7">
    <property type="entry name" value="UDP-N-ACETYLBACILLOSAMINE N-ACETYLTRANSFERASE"/>
    <property type="match status" value="1"/>
</dbReference>
<dbReference type="SUPFAM" id="SSF51161">
    <property type="entry name" value="Trimeric LpxA-like enzymes"/>
    <property type="match status" value="1"/>
</dbReference>
<feature type="site" description="Increases basicity of active site His" evidence="2">
    <location>
        <position position="137"/>
    </location>
</feature>
<dbReference type="InterPro" id="IPR050179">
    <property type="entry name" value="Trans_hexapeptide_repeat"/>
</dbReference>
<keyword evidence="5" id="KW-0808">Transferase</keyword>
<keyword evidence="6" id="KW-1185">Reference proteome</keyword>
<name>A0A3P3QPI0_9GAMM</name>
<feature type="binding site" evidence="3">
    <location>
        <begin position="33"/>
        <end position="34"/>
    </location>
    <ligand>
        <name>substrate</name>
    </ligand>
</feature>
<organism evidence="5 6">
    <name type="scientific">Rheinheimera mesophila</name>
    <dbReference type="NCBI Taxonomy" id="1547515"/>
    <lineage>
        <taxon>Bacteria</taxon>
        <taxon>Pseudomonadati</taxon>
        <taxon>Pseudomonadota</taxon>
        <taxon>Gammaproteobacteria</taxon>
        <taxon>Chromatiales</taxon>
        <taxon>Chromatiaceae</taxon>
        <taxon>Rheinheimera</taxon>
    </lineage>
</organism>
<dbReference type="Proteomes" id="UP000276260">
    <property type="component" value="Unassembled WGS sequence"/>
</dbReference>
<evidence type="ECO:0000313" key="5">
    <source>
        <dbReference type="EMBL" id="RRJ23131.1"/>
    </source>
</evidence>
<dbReference type="Gene3D" id="3.40.50.20">
    <property type="match status" value="1"/>
</dbReference>
<dbReference type="EMBL" id="RRCF01000001">
    <property type="protein sequence ID" value="RRJ23131.1"/>
    <property type="molecule type" value="Genomic_DNA"/>
</dbReference>
<evidence type="ECO:0000313" key="6">
    <source>
        <dbReference type="Proteomes" id="UP000276260"/>
    </source>
</evidence>
<dbReference type="InterPro" id="IPR041561">
    <property type="entry name" value="PglD_N"/>
</dbReference>
<evidence type="ECO:0000256" key="2">
    <source>
        <dbReference type="PIRSR" id="PIRSR620019-1"/>
    </source>
</evidence>
<comment type="caution">
    <text evidence="5">The sequence shown here is derived from an EMBL/GenBank/DDBJ whole genome shotgun (WGS) entry which is preliminary data.</text>
</comment>
<evidence type="ECO:0000256" key="1">
    <source>
        <dbReference type="ARBA" id="ARBA00007274"/>
    </source>
</evidence>
<dbReference type="CDD" id="cd03360">
    <property type="entry name" value="LbH_AT_putative"/>
    <property type="match status" value="1"/>
</dbReference>
<sequence length="211" mass="21595">MKTLSILGASGHGNVIADAARTTGVWKEIVFFDDAWPLKRKIGQSDIIGCSKSMLELDPNKTDVFVAIGNNAIRLSKQRALEQAGYSVASVVHSAAIVSDTAILGRGVVVMAGAVVNAGAVLGCSVIVNSLAVVEHDCILADGVHISPGARLAGGVKVGELSWVGIGASIIQLKTVGKNVTIGANAAVVTDIPDDVVAVGVPAKVIRHLCD</sequence>
<evidence type="ECO:0000256" key="3">
    <source>
        <dbReference type="PIRSR" id="PIRSR620019-2"/>
    </source>
</evidence>
<gene>
    <name evidence="5" type="ORF">EIK76_03335</name>
</gene>
<feature type="domain" description="PglD N-terminal" evidence="4">
    <location>
        <begin position="4"/>
        <end position="77"/>
    </location>
</feature>
<comment type="similarity">
    <text evidence="1">Belongs to the transferase hexapeptide repeat family.</text>
</comment>
<feature type="binding site" evidence="3">
    <location>
        <position position="145"/>
    </location>
    <ligand>
        <name>acetyl-CoA</name>
        <dbReference type="ChEBI" id="CHEBI:57288"/>
    </ligand>
</feature>
<feature type="binding site" evidence="3">
    <location>
        <begin position="10"/>
        <end position="12"/>
    </location>
    <ligand>
        <name>substrate</name>
    </ligand>
</feature>
<dbReference type="AlphaFoldDB" id="A0A3P3QPI0"/>
<feature type="binding site" evidence="3">
    <location>
        <position position="69"/>
    </location>
    <ligand>
        <name>substrate</name>
    </ligand>
</feature>
<dbReference type="InterPro" id="IPR011004">
    <property type="entry name" value="Trimer_LpxA-like_sf"/>
</dbReference>
<accession>A0A3P3QPI0</accession>
<feature type="active site" description="Proton acceptor" evidence="2">
    <location>
        <position position="136"/>
    </location>
</feature>
<dbReference type="PANTHER" id="PTHR43300">
    <property type="entry name" value="ACETYLTRANSFERASE"/>
    <property type="match status" value="1"/>
</dbReference>
<dbReference type="GO" id="GO:0016740">
    <property type="term" value="F:transferase activity"/>
    <property type="evidence" value="ECO:0007669"/>
    <property type="project" value="UniProtKB-KW"/>
</dbReference>
<reference evidence="5 6" key="1">
    <citation type="submission" date="2018-11" db="EMBL/GenBank/DDBJ databases">
        <title>Draft genome analysis of Rheinheimera mesophila isolated from an industrial waste site.</title>
        <authorList>
            <person name="Yu Q."/>
            <person name="Qi Y."/>
            <person name="Zhang H."/>
            <person name="Lu Y."/>
            <person name="Pu J."/>
        </authorList>
    </citation>
    <scope>NUCLEOTIDE SEQUENCE [LARGE SCALE GENOMIC DNA]</scope>
    <source>
        <strain evidence="5 6">IITR13</strain>
    </source>
</reference>
<dbReference type="Gene3D" id="2.160.10.10">
    <property type="entry name" value="Hexapeptide repeat proteins"/>
    <property type="match status" value="1"/>
</dbReference>
<dbReference type="NCBIfam" id="TIGR03570">
    <property type="entry name" value="NeuD_NnaD"/>
    <property type="match status" value="1"/>
</dbReference>